<gene>
    <name evidence="1" type="primary">ORF217541</name>
</gene>
<evidence type="ECO:0000313" key="1">
    <source>
        <dbReference type="EMBL" id="CEK98019.1"/>
    </source>
</evidence>
<sequence>KDIKNINIEQLNFSMRDKSKKRSLLFEDDRLAALSPSKRRKPEPRLCNL</sequence>
<reference evidence="1" key="1">
    <citation type="submission" date="2014-12" db="EMBL/GenBank/DDBJ databases">
        <title>Insight into the proteome of Arion vulgaris.</title>
        <authorList>
            <person name="Aradska J."/>
            <person name="Bulat T."/>
            <person name="Smidak R."/>
            <person name="Sarate P."/>
            <person name="Gangsoo J."/>
            <person name="Sialana F."/>
            <person name="Bilban M."/>
            <person name="Lubec G."/>
        </authorList>
    </citation>
    <scope>NUCLEOTIDE SEQUENCE</scope>
    <source>
        <tissue evidence="1">Skin</tissue>
    </source>
</reference>
<dbReference type="EMBL" id="HACG01051148">
    <property type="protein sequence ID" value="CEK98019.1"/>
    <property type="molecule type" value="Transcribed_RNA"/>
</dbReference>
<feature type="non-terminal residue" evidence="1">
    <location>
        <position position="1"/>
    </location>
</feature>
<protein>
    <submittedName>
        <fullName evidence="1">Uncharacterized protein</fullName>
    </submittedName>
</protein>
<accession>A0A0B7BXU5</accession>
<proteinExistence type="predicted"/>
<dbReference type="AlphaFoldDB" id="A0A0B7BXU5"/>
<name>A0A0B7BXU5_9EUPU</name>
<organism evidence="1">
    <name type="scientific">Arion vulgaris</name>
    <dbReference type="NCBI Taxonomy" id="1028688"/>
    <lineage>
        <taxon>Eukaryota</taxon>
        <taxon>Metazoa</taxon>
        <taxon>Spiralia</taxon>
        <taxon>Lophotrochozoa</taxon>
        <taxon>Mollusca</taxon>
        <taxon>Gastropoda</taxon>
        <taxon>Heterobranchia</taxon>
        <taxon>Euthyneura</taxon>
        <taxon>Panpulmonata</taxon>
        <taxon>Eupulmonata</taxon>
        <taxon>Stylommatophora</taxon>
        <taxon>Helicina</taxon>
        <taxon>Arionoidea</taxon>
        <taxon>Arionidae</taxon>
        <taxon>Arion</taxon>
    </lineage>
</organism>